<evidence type="ECO:0008006" key="5">
    <source>
        <dbReference type="Google" id="ProtNLM"/>
    </source>
</evidence>
<keyword evidence="2" id="KW-1133">Transmembrane helix</keyword>
<organism evidence="3 4">
    <name type="scientific">Nonomuraea marmarensis</name>
    <dbReference type="NCBI Taxonomy" id="3351344"/>
    <lineage>
        <taxon>Bacteria</taxon>
        <taxon>Bacillati</taxon>
        <taxon>Actinomycetota</taxon>
        <taxon>Actinomycetes</taxon>
        <taxon>Streptosporangiales</taxon>
        <taxon>Streptosporangiaceae</taxon>
        <taxon>Nonomuraea</taxon>
    </lineage>
</organism>
<dbReference type="RefSeq" id="WP_393167717.1">
    <property type="nucleotide sequence ID" value="NZ_JBICRM010000011.1"/>
</dbReference>
<keyword evidence="2" id="KW-0812">Transmembrane</keyword>
<feature type="transmembrane region" description="Helical" evidence="2">
    <location>
        <begin position="187"/>
        <end position="208"/>
    </location>
</feature>
<evidence type="ECO:0000313" key="3">
    <source>
        <dbReference type="EMBL" id="MFG1705603.1"/>
    </source>
</evidence>
<evidence type="ECO:0000256" key="1">
    <source>
        <dbReference type="SAM" id="MobiDB-lite"/>
    </source>
</evidence>
<reference evidence="3 4" key="1">
    <citation type="submission" date="2024-10" db="EMBL/GenBank/DDBJ databases">
        <authorList>
            <person name="Topkara A.R."/>
            <person name="Saygin H."/>
        </authorList>
    </citation>
    <scope>NUCLEOTIDE SEQUENCE [LARGE SCALE GENOMIC DNA]</scope>
    <source>
        <strain evidence="3 4">M3C6</strain>
    </source>
</reference>
<gene>
    <name evidence="3" type="ORF">ACFLIM_20640</name>
</gene>
<dbReference type="EMBL" id="JBICRM010000011">
    <property type="protein sequence ID" value="MFG1705603.1"/>
    <property type="molecule type" value="Genomic_DNA"/>
</dbReference>
<evidence type="ECO:0000256" key="2">
    <source>
        <dbReference type="SAM" id="Phobius"/>
    </source>
</evidence>
<accession>A0ABW7AE32</accession>
<comment type="caution">
    <text evidence="3">The sequence shown here is derived from an EMBL/GenBank/DDBJ whole genome shotgun (WGS) entry which is preliminary data.</text>
</comment>
<dbReference type="Proteomes" id="UP001603978">
    <property type="component" value="Unassembled WGS sequence"/>
</dbReference>
<feature type="transmembrane region" description="Helical" evidence="2">
    <location>
        <begin position="20"/>
        <end position="39"/>
    </location>
</feature>
<feature type="region of interest" description="Disordered" evidence="1">
    <location>
        <begin position="247"/>
        <end position="314"/>
    </location>
</feature>
<evidence type="ECO:0000313" key="4">
    <source>
        <dbReference type="Proteomes" id="UP001603978"/>
    </source>
</evidence>
<protein>
    <recommendedName>
        <fullName evidence="5">Capsular polysaccharide biosynthesis protein</fullName>
    </recommendedName>
</protein>
<sequence length="314" mass="32660">MEFWKAVFGLARHKFIGPPILALAVVAGVAGFLVMPAHYTANVVLLLTGPGNTQPAPGEPLSAGGRTNPLLQDSAGLRTTAAALILSTGTPEVLAELGAPKEGPNKLTIDDGSTNQALFGSGGPFLSITADSPGEQTAHDLVVRAQQRVEAELAAKQRELGAPSILYISLVNVTPPSTPEEQLGDKVQTAGIAVVLTVFLGFSLAYAWTRRQARLRAAAGPEEDAWSEAVDTVDAAEPAPISEAEVEPVLDAEPAAPPPASAFDRGPTAEVQAEPEDDEAAAAAGTQAFHQVEKREDPDEDAADTQTFPKVEIP</sequence>
<proteinExistence type="predicted"/>
<keyword evidence="4" id="KW-1185">Reference proteome</keyword>
<name>A0ABW7AE32_9ACTN</name>
<keyword evidence="2" id="KW-0472">Membrane</keyword>